<dbReference type="AlphaFoldDB" id="A0A2A6RKW2"/>
<evidence type="ECO:0000259" key="2">
    <source>
        <dbReference type="Pfam" id="PF12770"/>
    </source>
</evidence>
<dbReference type="Proteomes" id="UP000220527">
    <property type="component" value="Unassembled WGS sequence"/>
</dbReference>
<dbReference type="Pfam" id="PF12770">
    <property type="entry name" value="CHAT"/>
    <property type="match status" value="1"/>
</dbReference>
<reference evidence="4" key="1">
    <citation type="submission" date="2017-08" db="EMBL/GenBank/DDBJ databases">
        <authorList>
            <person name="Grouzdev D.S."/>
            <person name="Gaisin V.A."/>
            <person name="Rysina M.S."/>
            <person name="Gorlenko V.M."/>
        </authorList>
    </citation>
    <scope>NUCLEOTIDE SEQUENCE [LARGE SCALE GENOMIC DNA]</scope>
    <source>
        <strain evidence="4">Kir15-3F</strain>
    </source>
</reference>
<accession>A0A2A6RKW2</accession>
<feature type="coiled-coil region" evidence="1">
    <location>
        <begin position="532"/>
        <end position="579"/>
    </location>
</feature>
<evidence type="ECO:0000313" key="4">
    <source>
        <dbReference type="Proteomes" id="UP000220527"/>
    </source>
</evidence>
<comment type="caution">
    <text evidence="3">The sequence shown here is derived from an EMBL/GenBank/DDBJ whole genome shotgun (WGS) entry which is preliminary data.</text>
</comment>
<dbReference type="OrthoDB" id="138165at2"/>
<proteinExistence type="predicted"/>
<feature type="domain" description="CHAT" evidence="2">
    <location>
        <begin position="675"/>
        <end position="929"/>
    </location>
</feature>
<dbReference type="SUPFAM" id="SSF48452">
    <property type="entry name" value="TPR-like"/>
    <property type="match status" value="1"/>
</dbReference>
<gene>
    <name evidence="3" type="ORF">CJ255_07365</name>
</gene>
<dbReference type="PANTHER" id="PTHR10098">
    <property type="entry name" value="RAPSYN-RELATED"/>
    <property type="match status" value="1"/>
</dbReference>
<sequence>MPIEFDPLAEQLLATPDVQWSAWLMHHAALLSLELIARLKQRSDALNRSDPTAAERITRAALAVAAQLPHEPLATPLAQWARGNWAIFTKPAAALHCYQAALAGYEQAADVEAIARLSSNLVFAYTTLGQLEAALTAAAHAQQLLQTLGPHGEPFLVNLGINYGWLLYECGRYHEALAVNEASLPLALRHHKYVEWAELQVNQAFTLGMVGRITASEALLRDSRERLVALEQWLTVARIDLNLAELAVALGQPASALRLFRQARAGFETLGVTMEYAALLLFEADLLVRLGAWRQARHACRQAHARFAAEGMQHYVAQALLAEAQVRRKRNPDDPQLVPLLHAAAEQFTQLHLPLECAKTQLEHAALMLDRDQLDEASRLLALPLPNDLPPGLQVWQQLLQGLLAQRMGHPELALQHLKHALTQSQQTHLIWLQRDIAAQLGTLLLTCEPEHARQQLEAAAELDELLRANLSIAELTASFQAQRSDLLPQLVQLAAQANQPLQALHYAWRANGGALLDLLALHNQPQHPQELELSRQQLATLRWQIVRAEQEEEAPAVLEALHARLREQEHAYLEQRRRVRQNQTGPAVQLPSDPRPLLRHLAATWLIEYVRCGDTLLAICADAEGHVHTTQLGSVDAINDLFNRLELKLLNYLRLTPAQRQQQQPRMLKEARSLLQRLHSQLIAPLPAMPTSGHLLIAPCAPLHLIPFAALWDGTDYLFTHYEIELIPSGALLAAPQPPRAPLGPALLIGCSAAGNLSAVATEIAAVAAALPGSQSYLDDPQALDVLRTLTQAPRILHLSAHSELDPEPSIFTSLQLTDAMLTLEQCYDLRLAGCELVVLNGCSTASGMESGGSLLAFQSALLVAGAQRVMTSLWPLADQLAATCMASFYQHLATGRTATAALRAAQRELSNHEECAHPAVWAGYVLTRR</sequence>
<name>A0A2A6RKW2_9CHLR</name>
<keyword evidence="4" id="KW-1185">Reference proteome</keyword>
<evidence type="ECO:0000313" key="3">
    <source>
        <dbReference type="EMBL" id="PDW03717.1"/>
    </source>
</evidence>
<dbReference type="EMBL" id="NQWI01000023">
    <property type="protein sequence ID" value="PDW03717.1"/>
    <property type="molecule type" value="Genomic_DNA"/>
</dbReference>
<dbReference type="InterPro" id="IPR011990">
    <property type="entry name" value="TPR-like_helical_dom_sf"/>
</dbReference>
<dbReference type="InterPro" id="IPR024983">
    <property type="entry name" value="CHAT_dom"/>
</dbReference>
<dbReference type="Gene3D" id="1.25.40.10">
    <property type="entry name" value="Tetratricopeptide repeat domain"/>
    <property type="match status" value="1"/>
</dbReference>
<keyword evidence="1" id="KW-0175">Coiled coil</keyword>
<organism evidence="3 4">
    <name type="scientific">Candidatus Viridilinea mediisalina</name>
    <dbReference type="NCBI Taxonomy" id="2024553"/>
    <lineage>
        <taxon>Bacteria</taxon>
        <taxon>Bacillati</taxon>
        <taxon>Chloroflexota</taxon>
        <taxon>Chloroflexia</taxon>
        <taxon>Chloroflexales</taxon>
        <taxon>Chloroflexineae</taxon>
        <taxon>Oscillochloridaceae</taxon>
        <taxon>Candidatus Viridilinea</taxon>
    </lineage>
</organism>
<evidence type="ECO:0000256" key="1">
    <source>
        <dbReference type="SAM" id="Coils"/>
    </source>
</evidence>
<dbReference type="RefSeq" id="WP_097643442.1">
    <property type="nucleotide sequence ID" value="NZ_NQWI01000023.1"/>
</dbReference>
<protein>
    <recommendedName>
        <fullName evidence="2">CHAT domain-containing protein</fullName>
    </recommendedName>
</protein>